<keyword evidence="1" id="KW-0732">Signal</keyword>
<comment type="caution">
    <text evidence="2">The sequence shown here is derived from an EMBL/GenBank/DDBJ whole genome shotgun (WGS) entry which is preliminary data.</text>
</comment>
<proteinExistence type="predicted"/>
<evidence type="ECO:0000313" key="2">
    <source>
        <dbReference type="EMBL" id="TXE12538.1"/>
    </source>
</evidence>
<accession>A0A5C7AV20</accession>
<dbReference type="AlphaFoldDB" id="A0A5C7AV20"/>
<reference evidence="2 3" key="1">
    <citation type="submission" date="2019-08" db="EMBL/GenBank/DDBJ databases">
        <title>Genomes sequence of Algoriphagus aquimarinus ACAM450.</title>
        <authorList>
            <person name="Bowman J.P."/>
        </authorList>
    </citation>
    <scope>NUCLEOTIDE SEQUENCE [LARGE SCALE GENOMIC DNA]</scope>
    <source>
        <strain evidence="2 3">ACAM 450</strain>
    </source>
</reference>
<dbReference type="OrthoDB" id="973072at2"/>
<dbReference type="SUPFAM" id="SSF48452">
    <property type="entry name" value="TPR-like"/>
    <property type="match status" value="1"/>
</dbReference>
<dbReference type="EMBL" id="VORW01000003">
    <property type="protein sequence ID" value="TXE12538.1"/>
    <property type="molecule type" value="Genomic_DNA"/>
</dbReference>
<dbReference type="Gene3D" id="1.25.40.390">
    <property type="match status" value="2"/>
</dbReference>
<dbReference type="PROSITE" id="PS51257">
    <property type="entry name" value="PROKAR_LIPOPROTEIN"/>
    <property type="match status" value="1"/>
</dbReference>
<evidence type="ECO:0000256" key="1">
    <source>
        <dbReference type="SAM" id="SignalP"/>
    </source>
</evidence>
<feature type="signal peptide" evidence="1">
    <location>
        <begin position="1"/>
        <end position="19"/>
    </location>
</feature>
<dbReference type="Proteomes" id="UP000321935">
    <property type="component" value="Unassembled WGS sequence"/>
</dbReference>
<gene>
    <name evidence="2" type="ORF">ESV85_07935</name>
</gene>
<dbReference type="InterPro" id="IPR041662">
    <property type="entry name" value="SusD-like_2"/>
</dbReference>
<evidence type="ECO:0000313" key="3">
    <source>
        <dbReference type="Proteomes" id="UP000321935"/>
    </source>
</evidence>
<name>A0A5C7AV20_9BACT</name>
<sequence>MKKYIYSLLCASTMLFASSCDLDLLDNPNAVTASTASPDFLLNRIQLDYKDFYQGISNTGMDLTRITNQGSAQYESAYTTSSTNGWWNNSYANILADIKFLEPLAIEGGLQRHLGISKTIKAMVMFNLVDVYGDVPYSEALDAGNFNPKVDGGKSIYEAAFATLNEAAEHFTGTSAGSPNDYFYGRNYTRWIKLINTLKLRYYLNLRLTDEAGSKAGIAALVAENNMLGTGDDFAFKFGTSSANPDSRHGNFVGSYTSGGGTYHSTFYMWHMTEAKGFDDPRARFYWYRQVTENSTSVDEIECISQIAPPHYLSGGFIYCLPGTRGYWGRDHLDPDGVPPDGLKRTMWGLYPVGGRFDDNSAKPTNSTSLGAQGKGLYPIMLAAYVDFMLAEYALEINNDAAAAKAYLLSGITKHMSYVKSYALGTQEAGSINAYFAKQSTTLDQDIAAYIAFVASQYDSAGPGNPLLPSKMYVIGREYWLSLFGNGVESYNLYKRTGEPGNMQPGLEQNAGDFPRSFLYPNVYMVTNTNASQKSGLSAQVFWDTNPAGNSWVY</sequence>
<dbReference type="InterPro" id="IPR011990">
    <property type="entry name" value="TPR-like_helical_dom_sf"/>
</dbReference>
<organism evidence="2 3">
    <name type="scientific">Algoriphagus aquimarinus</name>
    <dbReference type="NCBI Taxonomy" id="237018"/>
    <lineage>
        <taxon>Bacteria</taxon>
        <taxon>Pseudomonadati</taxon>
        <taxon>Bacteroidota</taxon>
        <taxon>Cytophagia</taxon>
        <taxon>Cytophagales</taxon>
        <taxon>Cyclobacteriaceae</taxon>
        <taxon>Algoriphagus</taxon>
    </lineage>
</organism>
<keyword evidence="2" id="KW-0449">Lipoprotein</keyword>
<dbReference type="Pfam" id="PF12771">
    <property type="entry name" value="SusD-like_2"/>
    <property type="match status" value="1"/>
</dbReference>
<feature type="chain" id="PRO_5023100960" evidence="1">
    <location>
        <begin position="20"/>
        <end position="554"/>
    </location>
</feature>
<protein>
    <submittedName>
        <fullName evidence="2">SusD/RagB family nutrient-binding outer membrane lipoprotein</fullName>
    </submittedName>
</protein>
<dbReference type="RefSeq" id="WP_146916388.1">
    <property type="nucleotide sequence ID" value="NZ_VORW01000003.1"/>
</dbReference>